<name>A0AAE7URS9_9HYPH</name>
<keyword evidence="3" id="KW-0238">DNA-binding</keyword>
<dbReference type="InterPro" id="IPR000847">
    <property type="entry name" value="LysR_HTH_N"/>
</dbReference>
<reference evidence="10" key="2">
    <citation type="submission" date="2020-02" db="EMBL/GenBank/DDBJ databases">
        <title>Unexpected conservation and global transmission of agrobacterial virulence plasmids.</title>
        <authorList>
            <person name="Weisberg A.J."/>
            <person name="Davis E.W. II"/>
            <person name="Tabima J.R."/>
            <person name="Belcher M.S."/>
            <person name="Miller M."/>
            <person name="Kuo C.-H."/>
            <person name="Loper J.E."/>
            <person name="Grunwald N.J."/>
            <person name="Putnam M.L."/>
            <person name="Chang J.H."/>
        </authorList>
    </citation>
    <scope>NUCLEOTIDE SEQUENCE</scope>
    <source>
        <strain evidence="10">W2/73</strain>
    </source>
</reference>
<dbReference type="KEGG" id="arui:G6M88_22305"/>
<feature type="domain" description="HTH lysR-type" evidence="8">
    <location>
        <begin position="1"/>
        <end position="58"/>
    </location>
</feature>
<dbReference type="SUPFAM" id="SSF53850">
    <property type="entry name" value="Periplasmic binding protein-like II"/>
    <property type="match status" value="1"/>
</dbReference>
<sequence length="293" mass="31784">MDTRQLKTLIAIAEHGTFAKAAEAVGLTPSAVSQQIQSLETEVRAELFDRSTRPSTLNAHGLQMLEAARSLVRSADDIVDAISGRTISGTFTIGSVRSSALSLLPSAIVALKADFPDLRIKLHVANTDELLNDVMSGRLDCAMVAEYSGIPSALRWRPFINEPLLVIAPYSTPDMSGLEMLSTMPYVRFNSKFRLAQIIEIELAKTGVVPNLIAEIDTIASVVSCVIHGLGVSVAPWIALKDVAVPIVSVPFGDPQILRQIGFLERRAGTRTSVIDRLHEHLVRLSHPYGIAR</sequence>
<dbReference type="InterPro" id="IPR005119">
    <property type="entry name" value="LysR_subst-bd"/>
</dbReference>
<comment type="function">
    <text evidence="5">Transcriptional regulator of the ttuABCDE tartrate utilization operon.</text>
</comment>
<dbReference type="PRINTS" id="PR00039">
    <property type="entry name" value="HTHLYSR"/>
</dbReference>
<evidence type="ECO:0000259" key="8">
    <source>
        <dbReference type="PROSITE" id="PS50931"/>
    </source>
</evidence>
<dbReference type="Proteomes" id="UP000822331">
    <property type="component" value="Unassembled WGS sequence"/>
</dbReference>
<proteinExistence type="inferred from homology"/>
<dbReference type="Pfam" id="PF00126">
    <property type="entry name" value="HTH_1"/>
    <property type="match status" value="1"/>
</dbReference>
<dbReference type="Gene3D" id="3.40.190.10">
    <property type="entry name" value="Periplasmic binding protein-like II"/>
    <property type="match status" value="2"/>
</dbReference>
<evidence type="ECO:0000256" key="1">
    <source>
        <dbReference type="ARBA" id="ARBA00009437"/>
    </source>
</evidence>
<dbReference type="SUPFAM" id="SSF46785">
    <property type="entry name" value="Winged helix' DNA-binding domain"/>
    <property type="match status" value="1"/>
</dbReference>
<comment type="similarity">
    <text evidence="1">Belongs to the LysR transcriptional regulatory family.</text>
</comment>
<evidence type="ECO:0000313" key="10">
    <source>
        <dbReference type="EMBL" id="QTG03084.1"/>
    </source>
</evidence>
<gene>
    <name evidence="9" type="ORF">G6L72_25465</name>
    <name evidence="10" type="ORF">G6M88_22305</name>
</gene>
<dbReference type="GO" id="GO:0032993">
    <property type="term" value="C:protein-DNA complex"/>
    <property type="evidence" value="ECO:0007669"/>
    <property type="project" value="TreeGrafter"/>
</dbReference>
<dbReference type="PANTHER" id="PTHR30346:SF28">
    <property type="entry name" value="HTH-TYPE TRANSCRIPTIONAL REGULATOR CYNR"/>
    <property type="match status" value="1"/>
</dbReference>
<dbReference type="EMBL" id="CP049207">
    <property type="protein sequence ID" value="QTG03084.1"/>
    <property type="molecule type" value="Genomic_DNA"/>
</dbReference>
<dbReference type="EMBL" id="JAAMCP010000018">
    <property type="protein sequence ID" value="NTF40030.1"/>
    <property type="molecule type" value="Genomic_DNA"/>
</dbReference>
<dbReference type="AlphaFoldDB" id="A0AAE7URS9"/>
<dbReference type="InterPro" id="IPR036390">
    <property type="entry name" value="WH_DNA-bd_sf"/>
</dbReference>
<accession>A0AAE7URS9</accession>
<dbReference type="PANTHER" id="PTHR30346">
    <property type="entry name" value="TRANSCRIPTIONAL DUAL REGULATOR HCAR-RELATED"/>
    <property type="match status" value="1"/>
</dbReference>
<keyword evidence="2" id="KW-0805">Transcription regulation</keyword>
<organism evidence="10 11">
    <name type="scientific">Agrobacterium rubi</name>
    <dbReference type="NCBI Taxonomy" id="28099"/>
    <lineage>
        <taxon>Bacteria</taxon>
        <taxon>Pseudomonadati</taxon>
        <taxon>Pseudomonadota</taxon>
        <taxon>Alphaproteobacteria</taxon>
        <taxon>Hyphomicrobiales</taxon>
        <taxon>Rhizobiaceae</taxon>
        <taxon>Rhizobium/Agrobacterium group</taxon>
        <taxon>Agrobacterium</taxon>
    </lineage>
</organism>
<evidence type="ECO:0000313" key="11">
    <source>
        <dbReference type="Proteomes" id="UP000663912"/>
    </source>
</evidence>
<dbReference type="RefSeq" id="WP_065699040.1">
    <property type="nucleotide sequence ID" value="NZ_CP049207.1"/>
</dbReference>
<dbReference type="GO" id="GO:0003700">
    <property type="term" value="F:DNA-binding transcription factor activity"/>
    <property type="evidence" value="ECO:0007669"/>
    <property type="project" value="InterPro"/>
</dbReference>
<evidence type="ECO:0000313" key="9">
    <source>
        <dbReference type="EMBL" id="NTF40030.1"/>
    </source>
</evidence>
<dbReference type="Proteomes" id="UP000663912">
    <property type="component" value="Chromosome 2"/>
</dbReference>
<reference evidence="9 12" key="1">
    <citation type="journal article" date="2020" name="Science">
        <title>Unexpected conservation and global transmission of agrobacterial virulence plasmids.</title>
        <authorList>
            <person name="Weisberg A.J."/>
            <person name="Davis E.W. 2nd"/>
            <person name="Tabima J."/>
            <person name="Belcher M.S."/>
            <person name="Miller M."/>
            <person name="Kuo C.H."/>
            <person name="Loper J.E."/>
            <person name="Grunwald N.J."/>
            <person name="Putnam M.L."/>
            <person name="Chang J.H."/>
        </authorList>
    </citation>
    <scope>NUCLEOTIDE SEQUENCE [LARGE SCALE GENOMIC DNA]</scope>
    <source>
        <strain evidence="9 12">A19/93</strain>
    </source>
</reference>
<dbReference type="Pfam" id="PF03466">
    <property type="entry name" value="LysR_substrate"/>
    <property type="match status" value="1"/>
</dbReference>
<dbReference type="FunFam" id="1.10.10.10:FF:000001">
    <property type="entry name" value="LysR family transcriptional regulator"/>
    <property type="match status" value="1"/>
</dbReference>
<evidence type="ECO:0000256" key="5">
    <source>
        <dbReference type="ARBA" id="ARBA00054626"/>
    </source>
</evidence>
<evidence type="ECO:0000256" key="2">
    <source>
        <dbReference type="ARBA" id="ARBA00023015"/>
    </source>
</evidence>
<keyword evidence="12" id="KW-1185">Reference proteome</keyword>
<keyword evidence="4" id="KW-0804">Transcription</keyword>
<evidence type="ECO:0000313" key="12">
    <source>
        <dbReference type="Proteomes" id="UP000822331"/>
    </source>
</evidence>
<dbReference type="InterPro" id="IPR036388">
    <property type="entry name" value="WH-like_DNA-bd_sf"/>
</dbReference>
<protein>
    <recommendedName>
        <fullName evidence="6">HTH-type transcriptional regulator TtuA</fullName>
    </recommendedName>
    <alternativeName>
        <fullName evidence="7">Tartrate utilization transcriptional regulator</fullName>
    </alternativeName>
</protein>
<dbReference type="Gene3D" id="1.10.10.10">
    <property type="entry name" value="Winged helix-like DNA-binding domain superfamily/Winged helix DNA-binding domain"/>
    <property type="match status" value="1"/>
</dbReference>
<evidence type="ECO:0000256" key="7">
    <source>
        <dbReference type="ARBA" id="ARBA00083243"/>
    </source>
</evidence>
<evidence type="ECO:0000256" key="3">
    <source>
        <dbReference type="ARBA" id="ARBA00023125"/>
    </source>
</evidence>
<evidence type="ECO:0000256" key="4">
    <source>
        <dbReference type="ARBA" id="ARBA00023163"/>
    </source>
</evidence>
<evidence type="ECO:0000256" key="6">
    <source>
        <dbReference type="ARBA" id="ARBA00067332"/>
    </source>
</evidence>
<dbReference type="GO" id="GO:0003677">
    <property type="term" value="F:DNA binding"/>
    <property type="evidence" value="ECO:0007669"/>
    <property type="project" value="UniProtKB-KW"/>
</dbReference>
<dbReference type="PROSITE" id="PS50931">
    <property type="entry name" value="HTH_LYSR"/>
    <property type="match status" value="1"/>
</dbReference>